<evidence type="ECO:0000313" key="1">
    <source>
        <dbReference type="EMBL" id="QHU28715.1"/>
    </source>
</evidence>
<dbReference type="AlphaFoldDB" id="A0A6C0LFE8"/>
<sequence length="263" mass="32033">MKKIAILISGHLRNFNEIIDNFYNNLIIPISSSFLYDIYIHTWDDNYAKDKIMNNDQNFIELKITKEYINNLFNDNDIVIKKIIIENQEQIKNKLNLRDYLNNNTKERSIHGKFDNSYVKDLTNKLFFQYYGHYKVLNCLDFNCKYDFIIKTRPDMFYERFDINLLNHNLFFPNSHQKEGSNINQLFFGGKTEYIINILKYFETIIFQNNNINFKLIDKYDKFDINFNNLFRYYILNNLNYQVFFTNYNPKIYRNKTNIITIH</sequence>
<dbReference type="EMBL" id="MN740474">
    <property type="protein sequence ID" value="QHU28715.1"/>
    <property type="molecule type" value="Genomic_DNA"/>
</dbReference>
<organism evidence="1">
    <name type="scientific">viral metagenome</name>
    <dbReference type="NCBI Taxonomy" id="1070528"/>
    <lineage>
        <taxon>unclassified sequences</taxon>
        <taxon>metagenomes</taxon>
        <taxon>organismal metagenomes</taxon>
    </lineage>
</organism>
<proteinExistence type="predicted"/>
<protein>
    <recommendedName>
        <fullName evidence="2">Nucleotide-diphospho-sugar transferase domain-containing protein</fullName>
    </recommendedName>
</protein>
<evidence type="ECO:0008006" key="2">
    <source>
        <dbReference type="Google" id="ProtNLM"/>
    </source>
</evidence>
<name>A0A6C0LFE8_9ZZZZ</name>
<reference evidence="1" key="1">
    <citation type="journal article" date="2020" name="Nature">
        <title>Giant virus diversity and host interactions through global metagenomics.</title>
        <authorList>
            <person name="Schulz F."/>
            <person name="Roux S."/>
            <person name="Paez-Espino D."/>
            <person name="Jungbluth S."/>
            <person name="Walsh D.A."/>
            <person name="Denef V.J."/>
            <person name="McMahon K.D."/>
            <person name="Konstantinidis K.T."/>
            <person name="Eloe-Fadrosh E.A."/>
            <person name="Kyrpides N.C."/>
            <person name="Woyke T."/>
        </authorList>
    </citation>
    <scope>NUCLEOTIDE SEQUENCE</scope>
    <source>
        <strain evidence="1">GVMAG-M-3300027791-30</strain>
    </source>
</reference>
<accession>A0A6C0LFE8</accession>